<keyword evidence="3" id="KW-1133">Transmembrane helix</keyword>
<keyword evidence="3" id="KW-0812">Transmembrane</keyword>
<accession>A0ABW8L372</accession>
<dbReference type="CDD" id="cd00383">
    <property type="entry name" value="trans_reg_C"/>
    <property type="match status" value="1"/>
</dbReference>
<evidence type="ECO:0000313" key="5">
    <source>
        <dbReference type="EMBL" id="MFK3866486.1"/>
    </source>
</evidence>
<reference evidence="5 6" key="1">
    <citation type="submission" date="2024-11" db="EMBL/GenBank/DDBJ databases">
        <title>The Natural Products Discovery Center: Release of the First 8490 Sequenced Strains for Exploring Actinobacteria Biosynthetic Diversity.</title>
        <authorList>
            <person name="Kalkreuter E."/>
            <person name="Kautsar S.A."/>
            <person name="Yang D."/>
            <person name="Bader C.D."/>
            <person name="Teijaro C.N."/>
            <person name="Fluegel L."/>
            <person name="Davis C.M."/>
            <person name="Simpson J.R."/>
            <person name="Lauterbach L."/>
            <person name="Steele A.D."/>
            <person name="Gui C."/>
            <person name="Meng S."/>
            <person name="Li G."/>
            <person name="Viehrig K."/>
            <person name="Ye F."/>
            <person name="Su P."/>
            <person name="Kiefer A.F."/>
            <person name="Nichols A."/>
            <person name="Cepeda A.J."/>
            <person name="Yan W."/>
            <person name="Fan B."/>
            <person name="Jiang Y."/>
            <person name="Adhikari A."/>
            <person name="Zheng C.-J."/>
            <person name="Schuster L."/>
            <person name="Cowan T.M."/>
            <person name="Smanski M.J."/>
            <person name="Chevrette M.G."/>
            <person name="De Carvalho L.P.S."/>
            <person name="Shen B."/>
        </authorList>
    </citation>
    <scope>NUCLEOTIDE SEQUENCE [LARGE SCALE GENOMIC DNA]</scope>
    <source>
        <strain evidence="5 6">NPDC078403</strain>
    </source>
</reference>
<dbReference type="RefSeq" id="WP_404676483.1">
    <property type="nucleotide sequence ID" value="NZ_JBJDOT010000049.1"/>
</dbReference>
<dbReference type="Pfam" id="PF14559">
    <property type="entry name" value="TPR_19"/>
    <property type="match status" value="1"/>
</dbReference>
<dbReference type="SUPFAM" id="SSF48452">
    <property type="entry name" value="TPR-like"/>
    <property type="match status" value="2"/>
</dbReference>
<dbReference type="Gene3D" id="1.10.10.10">
    <property type="entry name" value="Winged helix-like DNA-binding domain superfamily/Winged helix DNA-binding domain"/>
    <property type="match status" value="1"/>
</dbReference>
<name>A0ABW8L372_9GAMM</name>
<dbReference type="InterPro" id="IPR036388">
    <property type="entry name" value="WH-like_DNA-bd_sf"/>
</dbReference>
<dbReference type="EMBL" id="JBJDOT010000049">
    <property type="protein sequence ID" value="MFK3866486.1"/>
    <property type="molecule type" value="Genomic_DNA"/>
</dbReference>
<dbReference type="InterPro" id="IPR001867">
    <property type="entry name" value="OmpR/PhoB-type_DNA-bd"/>
</dbReference>
<protein>
    <submittedName>
        <fullName evidence="5">Winged helix-turn-helix domain-containing protein</fullName>
    </submittedName>
</protein>
<keyword evidence="1 2" id="KW-0238">DNA-binding</keyword>
<keyword evidence="3" id="KW-0472">Membrane</keyword>
<feature type="DNA-binding region" description="OmpR/PhoB-type" evidence="2">
    <location>
        <begin position="7"/>
        <end position="105"/>
    </location>
</feature>
<evidence type="ECO:0000256" key="1">
    <source>
        <dbReference type="ARBA" id="ARBA00023125"/>
    </source>
</evidence>
<dbReference type="Pfam" id="PF00486">
    <property type="entry name" value="Trans_reg_C"/>
    <property type="match status" value="1"/>
</dbReference>
<evidence type="ECO:0000256" key="2">
    <source>
        <dbReference type="PROSITE-ProRule" id="PRU01091"/>
    </source>
</evidence>
<keyword evidence="6" id="KW-1185">Reference proteome</keyword>
<dbReference type="PROSITE" id="PS51755">
    <property type="entry name" value="OMPR_PHOB"/>
    <property type="match status" value="1"/>
</dbReference>
<evidence type="ECO:0000259" key="4">
    <source>
        <dbReference type="PROSITE" id="PS51755"/>
    </source>
</evidence>
<feature type="transmembrane region" description="Helical" evidence="3">
    <location>
        <begin position="138"/>
        <end position="156"/>
    </location>
</feature>
<dbReference type="Proteomes" id="UP001620262">
    <property type="component" value="Unassembled WGS sequence"/>
</dbReference>
<evidence type="ECO:0000256" key="3">
    <source>
        <dbReference type="SAM" id="Phobius"/>
    </source>
</evidence>
<sequence>MESRKGIMLYTFNEHSFDPLTGIIFSTDESIQLRPKLALLLEYFLRNAGRVITRDELLSTLWVNGEYRESSLTQSIRELRKQLNDNVQSPTYIKTLPQRGYLWICETHISESRVIKSKNIEQKKYFYNNSLVYFKKHYHLLIILFTVICLLTFFFAKEKITLASASQSSHPVRLIIAPFKNLTGENKFDWFNYGLRYLLIQNINNSGVLAVIPDEPSYHLLSLESEEHNNLSETLHSLINQGHAERWLEVTVSQESGLFVFNYILSNATRVIKKGVIYSDDLMDPLPNLAAVFTAQIIGESNMISTYHVSENDSSTKDYLEGLYALETKGAKLALHYFEASLLHDPNNLHASIELARIYWQTGRLKQASKVFFKLSDNYQLSLKPLLQVRMLEYWGEFKLAQGEYAKAQSLLERALVANDKIDNDVLASKIYRKQASIAWQQHRWDEYNSLIDKTKNLFEAHMLTESEAQRLYYIGNPPSVRPEIDQTINLQEGLDSLYKSISYYSERGNSRLLMKSYFALGQNYLAPLEKRERALMIALALASEQQEHFYQTKIANYLGFYFIQLHQGDKALKYINIAEETLSKDFYIAPLYYRNQLLLGMAKMDIGIANNDRTVLELAQQTFNNLLTKLDSSDNYQDIKADAYLLKGWTLLALNNELQAVTSLQHSYELYKTLKMKDSVSYSVYSLMYAHLMLKDYEVAITLAKSESFDKKLIHDYSAFAFFKLNNTNAAVEELTKIKNKFTNYWNEEEQLRYELLLLNGKKSSQLDTWFEKLQKPYTVYCESEWNMHTKLIK</sequence>
<dbReference type="SMART" id="SM00862">
    <property type="entry name" value="Trans_reg_C"/>
    <property type="match status" value="1"/>
</dbReference>
<dbReference type="Gene3D" id="1.25.40.10">
    <property type="entry name" value="Tetratricopeptide repeat domain"/>
    <property type="match status" value="1"/>
</dbReference>
<dbReference type="InterPro" id="IPR011990">
    <property type="entry name" value="TPR-like_helical_dom_sf"/>
</dbReference>
<gene>
    <name evidence="5" type="ORF">ACI2JU_21820</name>
</gene>
<organism evidence="5 6">
    <name type="scientific">Pseudoalteromonas rhizosphaerae</name>
    <dbReference type="NCBI Taxonomy" id="2518973"/>
    <lineage>
        <taxon>Bacteria</taxon>
        <taxon>Pseudomonadati</taxon>
        <taxon>Pseudomonadota</taxon>
        <taxon>Gammaproteobacteria</taxon>
        <taxon>Alteromonadales</taxon>
        <taxon>Pseudoalteromonadaceae</taxon>
        <taxon>Pseudoalteromonas</taxon>
    </lineage>
</organism>
<feature type="domain" description="OmpR/PhoB-type" evidence="4">
    <location>
        <begin position="7"/>
        <end position="105"/>
    </location>
</feature>
<evidence type="ECO:0000313" key="6">
    <source>
        <dbReference type="Proteomes" id="UP001620262"/>
    </source>
</evidence>
<proteinExistence type="predicted"/>
<comment type="caution">
    <text evidence="5">The sequence shown here is derived from an EMBL/GenBank/DDBJ whole genome shotgun (WGS) entry which is preliminary data.</text>
</comment>
<dbReference type="SUPFAM" id="SSF46894">
    <property type="entry name" value="C-terminal effector domain of the bipartite response regulators"/>
    <property type="match status" value="1"/>
</dbReference>
<dbReference type="InterPro" id="IPR016032">
    <property type="entry name" value="Sig_transdc_resp-reg_C-effctor"/>
</dbReference>